<dbReference type="Proteomes" id="UP001163046">
    <property type="component" value="Unassembled WGS sequence"/>
</dbReference>
<organism evidence="1 2">
    <name type="scientific">Desmophyllum pertusum</name>
    <dbReference type="NCBI Taxonomy" id="174260"/>
    <lineage>
        <taxon>Eukaryota</taxon>
        <taxon>Metazoa</taxon>
        <taxon>Cnidaria</taxon>
        <taxon>Anthozoa</taxon>
        <taxon>Hexacorallia</taxon>
        <taxon>Scleractinia</taxon>
        <taxon>Caryophylliina</taxon>
        <taxon>Caryophylliidae</taxon>
        <taxon>Desmophyllum</taxon>
    </lineage>
</organism>
<dbReference type="OrthoDB" id="5961674at2759"/>
<evidence type="ECO:0000313" key="2">
    <source>
        <dbReference type="Proteomes" id="UP001163046"/>
    </source>
</evidence>
<comment type="caution">
    <text evidence="1">The sequence shown here is derived from an EMBL/GenBank/DDBJ whole genome shotgun (WGS) entry which is preliminary data.</text>
</comment>
<dbReference type="AlphaFoldDB" id="A0A9W9Z7B1"/>
<evidence type="ECO:0000313" key="1">
    <source>
        <dbReference type="EMBL" id="KAJ7376266.1"/>
    </source>
</evidence>
<proteinExistence type="predicted"/>
<keyword evidence="2" id="KW-1185">Reference proteome</keyword>
<reference evidence="1" key="1">
    <citation type="submission" date="2023-01" db="EMBL/GenBank/DDBJ databases">
        <title>Genome assembly of the deep-sea coral Lophelia pertusa.</title>
        <authorList>
            <person name="Herrera S."/>
            <person name="Cordes E."/>
        </authorList>
    </citation>
    <scope>NUCLEOTIDE SEQUENCE</scope>
    <source>
        <strain evidence="1">USNM1676648</strain>
        <tissue evidence="1">Polyp</tissue>
    </source>
</reference>
<accession>A0A9W9Z7B1</accession>
<dbReference type="EMBL" id="MU826405">
    <property type="protein sequence ID" value="KAJ7376266.1"/>
    <property type="molecule type" value="Genomic_DNA"/>
</dbReference>
<gene>
    <name evidence="1" type="ORF">OS493_035762</name>
</gene>
<protein>
    <submittedName>
        <fullName evidence="1">Uncharacterized protein</fullName>
    </submittedName>
</protein>
<name>A0A9W9Z7B1_9CNID</name>
<sequence length="163" mass="18893">MENGFMISGFQLQKEWSECVVEACLREAFEDKIPLGVDFEILMPVHSTLIKPTLVPGQSLNGVMVHRVFKEKPIYIRPFQEICDVSSCSIKGYRETSPDQEDDFIRHTKTLPWCQSKFDESAVNRHEDLEVYTEWNLVLRMLLIDKPQLRTRTTPFAIGNLKS</sequence>